<sequence length="76" mass="9287">MKKKREDIIDFAKLSKKYRTNVKRIVSLWQKGKDDFEVSSSLGIDYFTLKQLRYEIEQAHLRHRYQSWINSHSLQR</sequence>
<dbReference type="EMBL" id="FUXM01000019">
    <property type="protein sequence ID" value="SKA04456.1"/>
    <property type="molecule type" value="Genomic_DNA"/>
</dbReference>
<proteinExistence type="predicted"/>
<dbReference type="Proteomes" id="UP000189933">
    <property type="component" value="Unassembled WGS sequence"/>
</dbReference>
<evidence type="ECO:0008006" key="3">
    <source>
        <dbReference type="Google" id="ProtNLM"/>
    </source>
</evidence>
<keyword evidence="2" id="KW-1185">Reference proteome</keyword>
<dbReference type="RefSeq" id="WP_078665759.1">
    <property type="nucleotide sequence ID" value="NZ_FUXM01000019.1"/>
</dbReference>
<gene>
    <name evidence="1" type="ORF">SAMN02745885_01716</name>
</gene>
<reference evidence="2" key="1">
    <citation type="submission" date="2017-02" db="EMBL/GenBank/DDBJ databases">
        <authorList>
            <person name="Varghese N."/>
            <person name="Submissions S."/>
        </authorList>
    </citation>
    <scope>NUCLEOTIDE SEQUENCE [LARGE SCALE GENOMIC DNA]</scope>
    <source>
        <strain evidence="2">DSM 16521</strain>
    </source>
</reference>
<evidence type="ECO:0000313" key="2">
    <source>
        <dbReference type="Proteomes" id="UP000189933"/>
    </source>
</evidence>
<protein>
    <recommendedName>
        <fullName evidence="3">Helix-turn-helix domain-containing protein</fullName>
    </recommendedName>
</protein>
<name>A0A1T4QLA1_9FIRM</name>
<evidence type="ECO:0000313" key="1">
    <source>
        <dbReference type="EMBL" id="SKA04456.1"/>
    </source>
</evidence>
<dbReference type="OrthoDB" id="1808615at2"/>
<dbReference type="AlphaFoldDB" id="A0A1T4QLA1"/>
<accession>A0A1T4QLA1</accession>
<organism evidence="1 2">
    <name type="scientific">Carboxydocella sporoproducens DSM 16521</name>
    <dbReference type="NCBI Taxonomy" id="1121270"/>
    <lineage>
        <taxon>Bacteria</taxon>
        <taxon>Bacillati</taxon>
        <taxon>Bacillota</taxon>
        <taxon>Clostridia</taxon>
        <taxon>Eubacteriales</taxon>
        <taxon>Clostridiales Family XVI. Incertae Sedis</taxon>
        <taxon>Carboxydocella</taxon>
    </lineage>
</organism>